<accession>A0AAV4U6Z1</accession>
<dbReference type="EMBL" id="BPLR01012374">
    <property type="protein sequence ID" value="GIY53541.1"/>
    <property type="molecule type" value="Genomic_DNA"/>
</dbReference>
<comment type="caution">
    <text evidence="1">The sequence shown here is derived from an EMBL/GenBank/DDBJ whole genome shotgun (WGS) entry which is preliminary data.</text>
</comment>
<reference evidence="1 2" key="1">
    <citation type="submission" date="2021-06" db="EMBL/GenBank/DDBJ databases">
        <title>Caerostris extrusa draft genome.</title>
        <authorList>
            <person name="Kono N."/>
            <person name="Arakawa K."/>
        </authorList>
    </citation>
    <scope>NUCLEOTIDE SEQUENCE [LARGE SCALE GENOMIC DNA]</scope>
</reference>
<protein>
    <submittedName>
        <fullName evidence="1">Uncharacterized protein</fullName>
    </submittedName>
</protein>
<gene>
    <name evidence="1" type="ORF">CEXT_584591</name>
</gene>
<dbReference type="Proteomes" id="UP001054945">
    <property type="component" value="Unassembled WGS sequence"/>
</dbReference>
<sequence length="127" mass="14067">MAVCCDRRSLENGIHKWTLDDIEDGGTVFVKAPACVSLRINGIQINRYNREMLSGGQGSRKWALDDIEDGGETVLFETPTNRIEGHNSTGASLPHRPLLTQHNTLTAIPLSVNWNYLHVTSEHGCLL</sequence>
<evidence type="ECO:0000313" key="1">
    <source>
        <dbReference type="EMBL" id="GIY53541.1"/>
    </source>
</evidence>
<name>A0AAV4U6Z1_CAEEX</name>
<keyword evidence="2" id="KW-1185">Reference proteome</keyword>
<organism evidence="1 2">
    <name type="scientific">Caerostris extrusa</name>
    <name type="common">Bark spider</name>
    <name type="synonym">Caerostris bankana</name>
    <dbReference type="NCBI Taxonomy" id="172846"/>
    <lineage>
        <taxon>Eukaryota</taxon>
        <taxon>Metazoa</taxon>
        <taxon>Ecdysozoa</taxon>
        <taxon>Arthropoda</taxon>
        <taxon>Chelicerata</taxon>
        <taxon>Arachnida</taxon>
        <taxon>Araneae</taxon>
        <taxon>Araneomorphae</taxon>
        <taxon>Entelegynae</taxon>
        <taxon>Araneoidea</taxon>
        <taxon>Araneidae</taxon>
        <taxon>Caerostris</taxon>
    </lineage>
</organism>
<dbReference type="AlphaFoldDB" id="A0AAV4U6Z1"/>
<proteinExistence type="predicted"/>
<evidence type="ECO:0000313" key="2">
    <source>
        <dbReference type="Proteomes" id="UP001054945"/>
    </source>
</evidence>